<comment type="caution">
    <text evidence="4">The sequence shown here is derived from an EMBL/GenBank/DDBJ whole genome shotgun (WGS) entry which is preliminary data.</text>
</comment>
<dbReference type="PANTHER" id="PTHR37296">
    <property type="entry name" value="CONSERVED VIRULENCE FACTOR B"/>
    <property type="match status" value="1"/>
</dbReference>
<dbReference type="InterPro" id="IPR039566">
    <property type="entry name" value="CvfB_S1_st"/>
</dbReference>
<name>A0A2W7RSP0_9BACT</name>
<dbReference type="RefSeq" id="WP_111296072.1">
    <property type="nucleotide sequence ID" value="NZ_QKZV01000006.1"/>
</dbReference>
<accession>A0A2W7RSP0</accession>
<feature type="domain" description="Conserved virulence factor B first S1" evidence="2">
    <location>
        <begin position="5"/>
        <end position="64"/>
    </location>
</feature>
<protein>
    <recommendedName>
        <fullName evidence="6">S1 motif domain-containing protein</fullName>
    </recommendedName>
</protein>
<feature type="domain" description="Conserved virulence factor B-like winged helix" evidence="3">
    <location>
        <begin position="218"/>
        <end position="275"/>
    </location>
</feature>
<dbReference type="InterPro" id="IPR040764">
    <property type="entry name" value="CvfB_WH"/>
</dbReference>
<dbReference type="InterPro" id="IPR014464">
    <property type="entry name" value="CvfB_fam"/>
</dbReference>
<dbReference type="Gene3D" id="1.10.10.10">
    <property type="entry name" value="Winged helix-like DNA-binding domain superfamily/Winged helix DNA-binding domain"/>
    <property type="match status" value="1"/>
</dbReference>
<gene>
    <name evidence="4" type="ORF">LX80_02068</name>
</gene>
<dbReference type="EMBL" id="QKZV01000006">
    <property type="protein sequence ID" value="PZX61906.1"/>
    <property type="molecule type" value="Genomic_DNA"/>
</dbReference>
<evidence type="ECO:0000256" key="1">
    <source>
        <dbReference type="PIRNR" id="PIRNR012524"/>
    </source>
</evidence>
<dbReference type="Proteomes" id="UP000249720">
    <property type="component" value="Unassembled WGS sequence"/>
</dbReference>
<dbReference type="Pfam" id="PF17783">
    <property type="entry name" value="WHD_CvfB"/>
    <property type="match status" value="1"/>
</dbReference>
<proteinExistence type="inferred from homology"/>
<evidence type="ECO:0008006" key="6">
    <source>
        <dbReference type="Google" id="ProtNLM"/>
    </source>
</evidence>
<dbReference type="Gene3D" id="2.40.50.140">
    <property type="entry name" value="Nucleic acid-binding proteins"/>
    <property type="match status" value="1"/>
</dbReference>
<evidence type="ECO:0000313" key="4">
    <source>
        <dbReference type="EMBL" id="PZX61906.1"/>
    </source>
</evidence>
<keyword evidence="5" id="KW-1185">Reference proteome</keyword>
<dbReference type="AlphaFoldDB" id="A0A2W7RSP0"/>
<dbReference type="Pfam" id="PF13509">
    <property type="entry name" value="S1_2"/>
    <property type="match status" value="1"/>
</dbReference>
<reference evidence="4 5" key="1">
    <citation type="submission" date="2018-06" db="EMBL/GenBank/DDBJ databases">
        <title>Genomic Encyclopedia of Archaeal and Bacterial Type Strains, Phase II (KMG-II): from individual species to whole genera.</title>
        <authorList>
            <person name="Goeker M."/>
        </authorList>
    </citation>
    <scope>NUCLEOTIDE SEQUENCE [LARGE SCALE GENOMIC DNA]</scope>
    <source>
        <strain evidence="4 5">DSM 23241</strain>
    </source>
</reference>
<dbReference type="InterPro" id="IPR036388">
    <property type="entry name" value="WH-like_DNA-bd_sf"/>
</dbReference>
<dbReference type="PIRSF" id="PIRSF012524">
    <property type="entry name" value="YitL_S1"/>
    <property type="match status" value="1"/>
</dbReference>
<dbReference type="OrthoDB" id="9801597at2"/>
<evidence type="ECO:0000259" key="2">
    <source>
        <dbReference type="Pfam" id="PF13509"/>
    </source>
</evidence>
<comment type="similarity">
    <text evidence="1">Belongs to the CvfB family.</text>
</comment>
<organism evidence="4 5">
    <name type="scientific">Hydrotalea sandarakina</name>
    <dbReference type="NCBI Taxonomy" id="1004304"/>
    <lineage>
        <taxon>Bacteria</taxon>
        <taxon>Pseudomonadati</taxon>
        <taxon>Bacteroidota</taxon>
        <taxon>Chitinophagia</taxon>
        <taxon>Chitinophagales</taxon>
        <taxon>Chitinophagaceae</taxon>
        <taxon>Hydrotalea</taxon>
    </lineage>
</organism>
<evidence type="ECO:0000259" key="3">
    <source>
        <dbReference type="Pfam" id="PF17783"/>
    </source>
</evidence>
<sequence length="276" mass="30945">MSIALGQYNTLKVNRKVEFGFYLDDGEEGILLPKRFAPANLKIGDEIKVFIYHDSDNRLIATTQEPLGVVGDIVALKCVSTTPAGAFLNWGLMKDLFVAKSQQITGMRKGGNYLVKIYIDEQSNRIAASEKIDRFLSNDEITVAEKEQVQLLAYRKTDIGYSMVINQKHLGLLHDNEVFKDLTIGKTYPGYIKRILPDKKIDVALGKPGFQKVADEAETIIQLLKKHGGFLPFHDKSAPEDIYATFGMSKKTFKMVIGNLFKQKKIALTKQGIELL</sequence>
<dbReference type="InterPro" id="IPR012340">
    <property type="entry name" value="NA-bd_OB-fold"/>
</dbReference>
<dbReference type="PANTHER" id="PTHR37296:SF1">
    <property type="entry name" value="CONSERVED VIRULENCE FACTOR B"/>
    <property type="match status" value="1"/>
</dbReference>
<evidence type="ECO:0000313" key="5">
    <source>
        <dbReference type="Proteomes" id="UP000249720"/>
    </source>
</evidence>